<sequence>MNRPTEELAPAGDNSHQMREAATLFMVANQDIYVDGLTRIISEHPDLKVIACTSPTSDCHGRFAEHPTDVLMVEQSVVQQKLKEMTFDELFAPFMQIRPGLRIIIFGHEMADPFIRFMLHAGAHGFIDSSTSPKLLGIAINEVRDGGYWLGRKSLQELILAASEMDRIVERGIADKIECMQEALTKRESDVLQYVLEGMSTREIAENLCLSEQSIKLHLGHLFKKFEVTNRSQLILMAFKRVCPVNNMIQLFRSSLDRRNIALGRPPLIADPLADMQ</sequence>
<dbReference type="InterPro" id="IPR016032">
    <property type="entry name" value="Sig_transdc_resp-reg_C-effctor"/>
</dbReference>
<protein>
    <recommendedName>
        <fullName evidence="4">HTH luxR-type domain-containing protein</fullName>
    </recommendedName>
</protein>
<dbReference type="SUPFAM" id="SSF46894">
    <property type="entry name" value="C-terminal effector domain of the bipartite response regulators"/>
    <property type="match status" value="1"/>
</dbReference>
<dbReference type="PANTHER" id="PTHR43214">
    <property type="entry name" value="TWO-COMPONENT RESPONSE REGULATOR"/>
    <property type="match status" value="1"/>
</dbReference>
<proteinExistence type="predicted"/>
<evidence type="ECO:0000256" key="3">
    <source>
        <dbReference type="ARBA" id="ARBA00023163"/>
    </source>
</evidence>
<dbReference type="InterPro" id="IPR036388">
    <property type="entry name" value="WH-like_DNA-bd_sf"/>
</dbReference>
<dbReference type="AlphaFoldDB" id="A0A3B0Y8M3"/>
<dbReference type="Gene3D" id="3.40.50.2300">
    <property type="match status" value="1"/>
</dbReference>
<gene>
    <name evidence="5" type="ORF">MNBD_GAMMA15-2422</name>
</gene>
<feature type="domain" description="HTH luxR-type" evidence="4">
    <location>
        <begin position="177"/>
        <end position="242"/>
    </location>
</feature>
<evidence type="ECO:0000256" key="2">
    <source>
        <dbReference type="ARBA" id="ARBA00023125"/>
    </source>
</evidence>
<evidence type="ECO:0000259" key="4">
    <source>
        <dbReference type="PROSITE" id="PS50043"/>
    </source>
</evidence>
<dbReference type="PRINTS" id="PR00038">
    <property type="entry name" value="HTHLUXR"/>
</dbReference>
<keyword evidence="2" id="KW-0238">DNA-binding</keyword>
<dbReference type="Gene3D" id="1.10.10.10">
    <property type="entry name" value="Winged helix-like DNA-binding domain superfamily/Winged helix DNA-binding domain"/>
    <property type="match status" value="1"/>
</dbReference>
<organism evidence="5">
    <name type="scientific">hydrothermal vent metagenome</name>
    <dbReference type="NCBI Taxonomy" id="652676"/>
    <lineage>
        <taxon>unclassified sequences</taxon>
        <taxon>metagenomes</taxon>
        <taxon>ecological metagenomes</taxon>
    </lineage>
</organism>
<dbReference type="Pfam" id="PF00196">
    <property type="entry name" value="GerE"/>
    <property type="match status" value="1"/>
</dbReference>
<evidence type="ECO:0000256" key="1">
    <source>
        <dbReference type="ARBA" id="ARBA00023015"/>
    </source>
</evidence>
<dbReference type="GO" id="GO:0003677">
    <property type="term" value="F:DNA binding"/>
    <property type="evidence" value="ECO:0007669"/>
    <property type="project" value="UniProtKB-KW"/>
</dbReference>
<dbReference type="CDD" id="cd06170">
    <property type="entry name" value="LuxR_C_like"/>
    <property type="match status" value="1"/>
</dbReference>
<accession>A0A3B0Y8M3</accession>
<name>A0A3B0Y8M3_9ZZZZ</name>
<evidence type="ECO:0000313" key="5">
    <source>
        <dbReference type="EMBL" id="VAW75961.1"/>
    </source>
</evidence>
<dbReference type="EMBL" id="UOFN01000053">
    <property type="protein sequence ID" value="VAW75961.1"/>
    <property type="molecule type" value="Genomic_DNA"/>
</dbReference>
<reference evidence="5" key="1">
    <citation type="submission" date="2018-06" db="EMBL/GenBank/DDBJ databases">
        <authorList>
            <person name="Zhirakovskaya E."/>
        </authorList>
    </citation>
    <scope>NUCLEOTIDE SEQUENCE</scope>
</reference>
<dbReference type="PANTHER" id="PTHR43214:SF41">
    <property type="entry name" value="NITRATE_NITRITE RESPONSE REGULATOR PROTEIN NARP"/>
    <property type="match status" value="1"/>
</dbReference>
<dbReference type="PROSITE" id="PS50043">
    <property type="entry name" value="HTH_LUXR_2"/>
    <property type="match status" value="1"/>
</dbReference>
<dbReference type="SMART" id="SM00421">
    <property type="entry name" value="HTH_LUXR"/>
    <property type="match status" value="1"/>
</dbReference>
<dbReference type="InterPro" id="IPR000792">
    <property type="entry name" value="Tscrpt_reg_LuxR_C"/>
</dbReference>
<keyword evidence="1" id="KW-0805">Transcription regulation</keyword>
<dbReference type="InterPro" id="IPR039420">
    <property type="entry name" value="WalR-like"/>
</dbReference>
<dbReference type="PROSITE" id="PS00622">
    <property type="entry name" value="HTH_LUXR_1"/>
    <property type="match status" value="1"/>
</dbReference>
<keyword evidence="3" id="KW-0804">Transcription</keyword>
<dbReference type="GO" id="GO:0006355">
    <property type="term" value="P:regulation of DNA-templated transcription"/>
    <property type="evidence" value="ECO:0007669"/>
    <property type="project" value="InterPro"/>
</dbReference>